<accession>A0A218WI04</accession>
<dbReference type="OrthoDB" id="1466077at2759"/>
<feature type="domain" description="Wall-associated receptor kinase galacturonan-binding" evidence="7">
    <location>
        <begin position="29"/>
        <end position="90"/>
    </location>
</feature>
<reference evidence="9 11" key="3">
    <citation type="submission" date="2017-11" db="EMBL/GenBank/DDBJ databases">
        <title>De-novo sequencing of pomegranate (Punica granatum L.) genome.</title>
        <authorList>
            <person name="Akparov Z."/>
            <person name="Amiraslanov A."/>
            <person name="Hajiyeva S."/>
            <person name="Abbasov M."/>
            <person name="Kaur K."/>
            <person name="Hamwieh A."/>
            <person name="Solovyev V."/>
            <person name="Salamov A."/>
            <person name="Braich B."/>
            <person name="Kosarev P."/>
            <person name="Mahmoud A."/>
            <person name="Hajiyev E."/>
            <person name="Babayeva S."/>
            <person name="Izzatullayeva V."/>
            <person name="Mammadov A."/>
            <person name="Mammadov A."/>
            <person name="Sharifova S."/>
            <person name="Ojaghi J."/>
            <person name="Eynullazada K."/>
            <person name="Bayramov B."/>
            <person name="Abdulazimova A."/>
            <person name="Shahmuradov I."/>
        </authorList>
    </citation>
    <scope>NUCLEOTIDE SEQUENCE [LARGE SCALE GENOMIC DNA]</scope>
    <source>
        <strain evidence="9">AG2017</strain>
        <strain evidence="11">cv. AG2017</strain>
        <tissue evidence="9">Leaf</tissue>
    </source>
</reference>
<name>A0A218WI04_PUNGR</name>
<keyword evidence="2" id="KW-0812">Transmembrane</keyword>
<dbReference type="Proteomes" id="UP000233551">
    <property type="component" value="Unassembled WGS sequence"/>
</dbReference>
<dbReference type="EMBL" id="PGOL01000130">
    <property type="protein sequence ID" value="PKI76161.1"/>
    <property type="molecule type" value="Genomic_DNA"/>
</dbReference>
<evidence type="ECO:0000256" key="2">
    <source>
        <dbReference type="ARBA" id="ARBA00022692"/>
    </source>
</evidence>
<dbReference type="PANTHER" id="PTHR33355:SF14">
    <property type="entry name" value="WALL-ASSOCIATED RECEPTOR KINASE GALACTURONAN-BINDING DOMAIN-CONTAINING PROTEIN"/>
    <property type="match status" value="1"/>
</dbReference>
<evidence type="ECO:0000313" key="10">
    <source>
        <dbReference type="Proteomes" id="UP000197138"/>
    </source>
</evidence>
<feature type="chain" id="PRO_5014071674" description="Wall-associated receptor kinase galacturonan-binding domain-containing protein" evidence="6">
    <location>
        <begin position="26"/>
        <end position="217"/>
    </location>
</feature>
<dbReference type="GO" id="GO:0016020">
    <property type="term" value="C:membrane"/>
    <property type="evidence" value="ECO:0007669"/>
    <property type="project" value="UniProtKB-SubCell"/>
</dbReference>
<proteinExistence type="predicted"/>
<evidence type="ECO:0000259" key="7">
    <source>
        <dbReference type="Pfam" id="PF13947"/>
    </source>
</evidence>
<evidence type="ECO:0000256" key="6">
    <source>
        <dbReference type="SAM" id="SignalP"/>
    </source>
</evidence>
<evidence type="ECO:0000313" key="8">
    <source>
        <dbReference type="EMBL" id="OWM72445.1"/>
    </source>
</evidence>
<evidence type="ECO:0000313" key="9">
    <source>
        <dbReference type="EMBL" id="PKI76161.1"/>
    </source>
</evidence>
<reference evidence="8" key="2">
    <citation type="submission" date="2017-06" db="EMBL/GenBank/DDBJ databases">
        <title>The pomegranate genome and the genomics of punicalagin biosynthesis.</title>
        <authorList>
            <person name="Xu C."/>
        </authorList>
    </citation>
    <scope>NUCLEOTIDE SEQUENCE [LARGE SCALE GENOMIC DNA]</scope>
    <source>
        <tissue evidence="8">Fresh leaf</tissue>
    </source>
</reference>
<sequence>MEPVPAAAFLFLFIIQLPSSSPSSGSPPCPKCGPTEVPYPLSTDDNCGEPSYRVHCSTSVNGSTSLEFMSADGIYYKILSIDPASRRLVVSPPSILKDTCLSSDLDSGGMRLDEDSPFNISTRNTVMLFNCSKNILASPLNCSSNSLCRQYEDSVAVARGCRGSLCCHYLKDSAMTSHRIRVRVGGCTAYTAMVNVNATEPVESWDYGVELQWAPPS</sequence>
<dbReference type="Proteomes" id="UP000197138">
    <property type="component" value="Unassembled WGS sequence"/>
</dbReference>
<dbReference type="EMBL" id="MTKT01004293">
    <property type="protein sequence ID" value="OWM72445.1"/>
    <property type="molecule type" value="Genomic_DNA"/>
</dbReference>
<dbReference type="InterPro" id="IPR025287">
    <property type="entry name" value="WAK_GUB"/>
</dbReference>
<evidence type="ECO:0000256" key="5">
    <source>
        <dbReference type="ARBA" id="ARBA00023136"/>
    </source>
</evidence>
<dbReference type="Pfam" id="PF13947">
    <property type="entry name" value="GUB_WAK_bind"/>
    <property type="match status" value="1"/>
</dbReference>
<keyword evidence="3 6" id="KW-0732">Signal</keyword>
<feature type="signal peptide" evidence="6">
    <location>
        <begin position="1"/>
        <end position="25"/>
    </location>
</feature>
<dbReference type="AlphaFoldDB" id="A0A218WI04"/>
<reference evidence="10" key="1">
    <citation type="journal article" date="2017" name="Plant J.">
        <title>The pomegranate (Punica granatum L.) genome and the genomics of punicalagin biosynthesis.</title>
        <authorList>
            <person name="Qin G."/>
            <person name="Xu C."/>
            <person name="Ming R."/>
            <person name="Tang H."/>
            <person name="Guyot R."/>
            <person name="Kramer E.M."/>
            <person name="Hu Y."/>
            <person name="Yi X."/>
            <person name="Qi Y."/>
            <person name="Xu X."/>
            <person name="Gao Z."/>
            <person name="Pan H."/>
            <person name="Jian J."/>
            <person name="Tian Y."/>
            <person name="Yue Z."/>
            <person name="Xu Y."/>
        </authorList>
    </citation>
    <scope>NUCLEOTIDE SEQUENCE [LARGE SCALE GENOMIC DNA]</scope>
    <source>
        <strain evidence="10">cv. Dabenzi</strain>
    </source>
</reference>
<dbReference type="GeneID" id="116189332"/>
<evidence type="ECO:0000313" key="11">
    <source>
        <dbReference type="Proteomes" id="UP000233551"/>
    </source>
</evidence>
<evidence type="ECO:0000256" key="4">
    <source>
        <dbReference type="ARBA" id="ARBA00022989"/>
    </source>
</evidence>
<dbReference type="PANTHER" id="PTHR33355">
    <property type="entry name" value="WALL-ASSOCIATED RECEPTOR KINASE CARBOXY-TERMINAL PROTEIN-RELATED"/>
    <property type="match status" value="1"/>
</dbReference>
<comment type="caution">
    <text evidence="8">The sequence shown here is derived from an EMBL/GenBank/DDBJ whole genome shotgun (WGS) entry which is preliminary data.</text>
</comment>
<organism evidence="8 10">
    <name type="scientific">Punica granatum</name>
    <name type="common">Pomegranate</name>
    <dbReference type="NCBI Taxonomy" id="22663"/>
    <lineage>
        <taxon>Eukaryota</taxon>
        <taxon>Viridiplantae</taxon>
        <taxon>Streptophyta</taxon>
        <taxon>Embryophyta</taxon>
        <taxon>Tracheophyta</taxon>
        <taxon>Spermatophyta</taxon>
        <taxon>Magnoliopsida</taxon>
        <taxon>eudicotyledons</taxon>
        <taxon>Gunneridae</taxon>
        <taxon>Pentapetalae</taxon>
        <taxon>rosids</taxon>
        <taxon>malvids</taxon>
        <taxon>Myrtales</taxon>
        <taxon>Lythraceae</taxon>
        <taxon>Punica</taxon>
    </lineage>
</organism>
<evidence type="ECO:0000256" key="1">
    <source>
        <dbReference type="ARBA" id="ARBA00004167"/>
    </source>
</evidence>
<protein>
    <recommendedName>
        <fullName evidence="7">Wall-associated receptor kinase galacturonan-binding domain-containing protein</fullName>
    </recommendedName>
</protein>
<comment type="subcellular location">
    <subcellularLocation>
        <location evidence="1">Membrane</location>
        <topology evidence="1">Single-pass membrane protein</topology>
    </subcellularLocation>
</comment>
<evidence type="ECO:0000256" key="3">
    <source>
        <dbReference type="ARBA" id="ARBA00022729"/>
    </source>
</evidence>
<keyword evidence="4" id="KW-1133">Transmembrane helix</keyword>
<dbReference type="STRING" id="22663.A0A218WI04"/>
<keyword evidence="5" id="KW-0472">Membrane</keyword>
<keyword evidence="11" id="KW-1185">Reference proteome</keyword>
<dbReference type="GO" id="GO:0030247">
    <property type="term" value="F:polysaccharide binding"/>
    <property type="evidence" value="ECO:0007669"/>
    <property type="project" value="InterPro"/>
</dbReference>
<gene>
    <name evidence="8" type="ORF">CDL15_Pgr018330</name>
    <name evidence="9" type="ORF">CRG98_003522</name>
</gene>